<evidence type="ECO:0000313" key="3">
    <source>
        <dbReference type="Proteomes" id="UP000535589"/>
    </source>
</evidence>
<organism evidence="2 3">
    <name type="scientific">Vibrio agarilyticus</name>
    <dbReference type="NCBI Taxonomy" id="2726741"/>
    <lineage>
        <taxon>Bacteria</taxon>
        <taxon>Pseudomonadati</taxon>
        <taxon>Pseudomonadota</taxon>
        <taxon>Gammaproteobacteria</taxon>
        <taxon>Vibrionales</taxon>
        <taxon>Vibrionaceae</taxon>
        <taxon>Vibrio</taxon>
    </lineage>
</organism>
<dbReference type="Proteomes" id="UP000535589">
    <property type="component" value="Unassembled WGS sequence"/>
</dbReference>
<accession>A0A7X8TRB7</accession>
<proteinExistence type="predicted"/>
<evidence type="ECO:0000256" key="1">
    <source>
        <dbReference type="SAM" id="MobiDB-lite"/>
    </source>
</evidence>
<reference evidence="2 3" key="1">
    <citation type="submission" date="2020-04" db="EMBL/GenBank/DDBJ databases">
        <title>Vibrio sp. SM6, a novel species isolated from seawater.</title>
        <authorList>
            <person name="Wang X."/>
        </authorList>
    </citation>
    <scope>NUCLEOTIDE SEQUENCE [LARGE SCALE GENOMIC DNA]</scope>
    <source>
        <strain evidence="2 3">SM6</strain>
    </source>
</reference>
<sequence length="109" mass="12600">MKICSKKDYRALEVELDYLCKRTSVISVYSIIDELHDDTPQAFRLALLIGRNLRDKRDLKGGCMAPRQVCSHELESRLKAHYTNRIRKQDEAPEMGADSSFNRLFPRGV</sequence>
<dbReference type="EMBL" id="JABAIK010000009">
    <property type="protein sequence ID" value="NLS13350.1"/>
    <property type="molecule type" value="Genomic_DNA"/>
</dbReference>
<protein>
    <submittedName>
        <fullName evidence="2">Uncharacterized protein</fullName>
    </submittedName>
</protein>
<dbReference type="RefSeq" id="WP_168836442.1">
    <property type="nucleotide sequence ID" value="NZ_JABAIK010000009.1"/>
</dbReference>
<keyword evidence="3" id="KW-1185">Reference proteome</keyword>
<gene>
    <name evidence="2" type="ORF">HGP28_10645</name>
</gene>
<feature type="region of interest" description="Disordered" evidence="1">
    <location>
        <begin position="89"/>
        <end position="109"/>
    </location>
</feature>
<evidence type="ECO:0000313" key="2">
    <source>
        <dbReference type="EMBL" id="NLS13350.1"/>
    </source>
</evidence>
<dbReference type="AlphaFoldDB" id="A0A7X8TRB7"/>
<name>A0A7X8TRB7_9VIBR</name>
<comment type="caution">
    <text evidence="2">The sequence shown here is derived from an EMBL/GenBank/DDBJ whole genome shotgun (WGS) entry which is preliminary data.</text>
</comment>